<dbReference type="Proteomes" id="UP000266723">
    <property type="component" value="Unassembled WGS sequence"/>
</dbReference>
<gene>
    <name evidence="1" type="ORF">DY000_02012036</name>
</gene>
<organism evidence="1 2">
    <name type="scientific">Brassica cretica</name>
    <name type="common">Mustard</name>
    <dbReference type="NCBI Taxonomy" id="69181"/>
    <lineage>
        <taxon>Eukaryota</taxon>
        <taxon>Viridiplantae</taxon>
        <taxon>Streptophyta</taxon>
        <taxon>Embryophyta</taxon>
        <taxon>Tracheophyta</taxon>
        <taxon>Spermatophyta</taxon>
        <taxon>Magnoliopsida</taxon>
        <taxon>eudicotyledons</taxon>
        <taxon>Gunneridae</taxon>
        <taxon>Pentapetalae</taxon>
        <taxon>rosids</taxon>
        <taxon>malvids</taxon>
        <taxon>Brassicales</taxon>
        <taxon>Brassicaceae</taxon>
        <taxon>Brassiceae</taxon>
        <taxon>Brassica</taxon>
    </lineage>
</organism>
<keyword evidence="2" id="KW-1185">Reference proteome</keyword>
<accession>A0ABQ7D9U5</accession>
<evidence type="ECO:0008006" key="3">
    <source>
        <dbReference type="Google" id="ProtNLM"/>
    </source>
</evidence>
<proteinExistence type="predicted"/>
<evidence type="ECO:0000313" key="2">
    <source>
        <dbReference type="Proteomes" id="UP000266723"/>
    </source>
</evidence>
<reference evidence="1 2" key="1">
    <citation type="journal article" date="2020" name="BMC Genomics">
        <title>Intraspecific diversification of the crop wild relative Brassica cretica Lam. using demographic model selection.</title>
        <authorList>
            <person name="Kioukis A."/>
            <person name="Michalopoulou V.A."/>
            <person name="Briers L."/>
            <person name="Pirintsos S."/>
            <person name="Studholme D.J."/>
            <person name="Pavlidis P."/>
            <person name="Sarris P.F."/>
        </authorList>
    </citation>
    <scope>NUCLEOTIDE SEQUENCE [LARGE SCALE GENOMIC DNA]</scope>
    <source>
        <strain evidence="2">cv. PFS-1207/04</strain>
    </source>
</reference>
<evidence type="ECO:0000313" key="1">
    <source>
        <dbReference type="EMBL" id="KAF3567889.1"/>
    </source>
</evidence>
<sequence>MVQPESHQTVQTGHLGGTSDRGSVQGVYLYNQKNFQHETNLIGFYTQEGVQPNWNRAKLFMDQEVMNFTSQRFSSSFICEYPTLEGDSSPRKERPEPKTIIGFKRDLSEFQKAQDQEKCPRNYEVMIQSPKPVKPVLHLPQLEANRFNQLQTRHWRPGDHFNQSGDILGVQEEFFKFIPCTSNHWIRRILIYFNLPYLEKFRGNPNFGFSRNFFGNSSEYSEDLIFRQNVRQNYDVFLQ</sequence>
<protein>
    <recommendedName>
        <fullName evidence="3">DCD domain-containing protein</fullName>
    </recommendedName>
</protein>
<dbReference type="EMBL" id="QGKV02000759">
    <property type="protein sequence ID" value="KAF3567889.1"/>
    <property type="molecule type" value="Genomic_DNA"/>
</dbReference>
<name>A0ABQ7D9U5_BRACR</name>
<comment type="caution">
    <text evidence="1">The sequence shown here is derived from an EMBL/GenBank/DDBJ whole genome shotgun (WGS) entry which is preliminary data.</text>
</comment>